<keyword evidence="2" id="KW-1185">Reference proteome</keyword>
<protein>
    <submittedName>
        <fullName evidence="1">Uncharacterized protein</fullName>
    </submittedName>
</protein>
<dbReference type="AlphaFoldDB" id="A0A2I0B0K8"/>
<dbReference type="Proteomes" id="UP000236161">
    <property type="component" value="Unassembled WGS sequence"/>
</dbReference>
<dbReference type="EMBL" id="KZ451932">
    <property type="protein sequence ID" value="PKA61330.1"/>
    <property type="molecule type" value="Genomic_DNA"/>
</dbReference>
<accession>A0A2I0B0K8</accession>
<organism evidence="1 2">
    <name type="scientific">Apostasia shenzhenica</name>
    <dbReference type="NCBI Taxonomy" id="1088818"/>
    <lineage>
        <taxon>Eukaryota</taxon>
        <taxon>Viridiplantae</taxon>
        <taxon>Streptophyta</taxon>
        <taxon>Embryophyta</taxon>
        <taxon>Tracheophyta</taxon>
        <taxon>Spermatophyta</taxon>
        <taxon>Magnoliopsida</taxon>
        <taxon>Liliopsida</taxon>
        <taxon>Asparagales</taxon>
        <taxon>Orchidaceae</taxon>
        <taxon>Apostasioideae</taxon>
        <taxon>Apostasia</taxon>
    </lineage>
</organism>
<gene>
    <name evidence="1" type="ORF">AXF42_Ash006227</name>
</gene>
<evidence type="ECO:0000313" key="1">
    <source>
        <dbReference type="EMBL" id="PKA61330.1"/>
    </source>
</evidence>
<proteinExistence type="predicted"/>
<name>A0A2I0B0K8_9ASPA</name>
<reference evidence="1 2" key="1">
    <citation type="journal article" date="2017" name="Nature">
        <title>The Apostasia genome and the evolution of orchids.</title>
        <authorList>
            <person name="Zhang G.Q."/>
            <person name="Liu K.W."/>
            <person name="Li Z."/>
            <person name="Lohaus R."/>
            <person name="Hsiao Y.Y."/>
            <person name="Niu S.C."/>
            <person name="Wang J.Y."/>
            <person name="Lin Y.C."/>
            <person name="Xu Q."/>
            <person name="Chen L.J."/>
            <person name="Yoshida K."/>
            <person name="Fujiwara S."/>
            <person name="Wang Z.W."/>
            <person name="Zhang Y.Q."/>
            <person name="Mitsuda N."/>
            <person name="Wang M."/>
            <person name="Liu G.H."/>
            <person name="Pecoraro L."/>
            <person name="Huang H.X."/>
            <person name="Xiao X.J."/>
            <person name="Lin M."/>
            <person name="Wu X.Y."/>
            <person name="Wu W.L."/>
            <person name="Chen Y.Y."/>
            <person name="Chang S.B."/>
            <person name="Sakamoto S."/>
            <person name="Ohme-Takagi M."/>
            <person name="Yagi M."/>
            <person name="Zeng S.J."/>
            <person name="Shen C.Y."/>
            <person name="Yeh C.M."/>
            <person name="Luo Y.B."/>
            <person name="Tsai W.C."/>
            <person name="Van de Peer Y."/>
            <person name="Liu Z.J."/>
        </authorList>
    </citation>
    <scope>NUCLEOTIDE SEQUENCE [LARGE SCALE GENOMIC DNA]</scope>
    <source>
        <strain evidence="2">cv. Shenzhen</strain>
        <tissue evidence="1">Stem</tissue>
    </source>
</reference>
<evidence type="ECO:0000313" key="2">
    <source>
        <dbReference type="Proteomes" id="UP000236161"/>
    </source>
</evidence>
<sequence>MQELGPRVPTLTRLAVIGDTIGDPLSRTHLVPRSTSHSSSWLSNTRIAPSLHSWRSSLQDLF</sequence>